<keyword evidence="1" id="KW-0255">Endonuclease</keyword>
<dbReference type="RefSeq" id="WP_013036478.1">
    <property type="nucleotide sequence ID" value="NZ_JACKZP010000011.1"/>
</dbReference>
<dbReference type="GeneID" id="58725315"/>
<dbReference type="Proteomes" id="UP000570851">
    <property type="component" value="Unassembled WGS sequence"/>
</dbReference>
<accession>A0ABR6S4Q4</accession>
<gene>
    <name evidence="1" type="ORF">GNE12_05070</name>
</gene>
<proteinExistence type="predicted"/>
<evidence type="ECO:0000313" key="1">
    <source>
        <dbReference type="EMBL" id="MBC1301283.1"/>
    </source>
</evidence>
<keyword evidence="1" id="KW-0378">Hydrolase</keyword>
<sequence>MPMQRERYPDDWDAIALQIKTEAGWKCQECGRECRRSGETLSDFIDRVVTETPSQLLDEIIDKPARFILTVAHLNHIPEDCRRENLKALCSVCHCRYDLKAMARKKRLKREYHGQQRLFDLDN</sequence>
<protein>
    <submittedName>
        <fullName evidence="1">HNH endonuclease</fullName>
    </submittedName>
</protein>
<comment type="caution">
    <text evidence="1">The sequence shown here is derived from an EMBL/GenBank/DDBJ whole genome shotgun (WGS) entry which is preliminary data.</text>
</comment>
<organism evidence="1 2">
    <name type="scientific">Trichormus variabilis N2B</name>
    <dbReference type="NCBI Taxonomy" id="2681315"/>
    <lineage>
        <taxon>Bacteria</taxon>
        <taxon>Bacillati</taxon>
        <taxon>Cyanobacteriota</taxon>
        <taxon>Cyanophyceae</taxon>
        <taxon>Nostocales</taxon>
        <taxon>Nostocaceae</taxon>
        <taxon>Trichormus</taxon>
    </lineage>
</organism>
<name>A0ABR6S4Q4_ANAVA</name>
<keyword evidence="2" id="KW-1185">Reference proteome</keyword>
<evidence type="ECO:0000313" key="2">
    <source>
        <dbReference type="Proteomes" id="UP000570851"/>
    </source>
</evidence>
<keyword evidence="1" id="KW-0540">Nuclease</keyword>
<dbReference type="EMBL" id="JACKZP010000011">
    <property type="protein sequence ID" value="MBC1301283.1"/>
    <property type="molecule type" value="Genomic_DNA"/>
</dbReference>
<reference evidence="1 2" key="1">
    <citation type="submission" date="2019-11" db="EMBL/GenBank/DDBJ databases">
        <title>Comparison of genomes from free-living endosymbiotic cyanobacteria isolated from Azolla.</title>
        <authorList>
            <person name="Thiel T."/>
            <person name="Pratte B."/>
        </authorList>
    </citation>
    <scope>NUCLEOTIDE SEQUENCE [LARGE SCALE GENOMIC DNA]</scope>
    <source>
        <strain evidence="1 2">N2B</strain>
    </source>
</reference>
<dbReference type="GO" id="GO:0004519">
    <property type="term" value="F:endonuclease activity"/>
    <property type="evidence" value="ECO:0007669"/>
    <property type="project" value="UniProtKB-KW"/>
</dbReference>